<feature type="region of interest" description="Disordered" evidence="1">
    <location>
        <begin position="110"/>
        <end position="131"/>
    </location>
</feature>
<protein>
    <submittedName>
        <fullName evidence="2">Uncharacterized protein</fullName>
    </submittedName>
</protein>
<accession>A0A517XQA4</accession>
<dbReference type="EMBL" id="CP036273">
    <property type="protein sequence ID" value="QDU19687.1"/>
    <property type="molecule type" value="Genomic_DNA"/>
</dbReference>
<keyword evidence="3" id="KW-1185">Reference proteome</keyword>
<gene>
    <name evidence="2" type="ORF">ETAA1_16180</name>
</gene>
<proteinExistence type="predicted"/>
<evidence type="ECO:0000313" key="3">
    <source>
        <dbReference type="Proteomes" id="UP000319576"/>
    </source>
</evidence>
<dbReference type="AlphaFoldDB" id="A0A517XQA4"/>
<name>A0A517XQA4_9BACT</name>
<sequence length="224" mass="24449">MGASSWRYYTPYRDDPEAALQELRQRVFLEGDYSMGFGGFTKVNGAGPFDGGPFPGIPAGFDPLAGVRAAAGQNPMMARLLRAAETGDFAGLSPEERQAAQQFRTLMNAFPTPGQGPRLYDADDDADDERPGSIDEALELAAEDGTHSILDIPNTGLQRGFGVATPYPPRAVEQVFGTLEPTHEQVEESWDDVAERLERWEAHYLVVYKHGEPSEYAFIGCSGD</sequence>
<dbReference type="KEGG" id="uli:ETAA1_16180"/>
<reference evidence="2 3" key="1">
    <citation type="submission" date="2019-02" db="EMBL/GenBank/DDBJ databases">
        <title>Deep-cultivation of Planctomycetes and their phenomic and genomic characterization uncovers novel biology.</title>
        <authorList>
            <person name="Wiegand S."/>
            <person name="Jogler M."/>
            <person name="Boedeker C."/>
            <person name="Pinto D."/>
            <person name="Vollmers J."/>
            <person name="Rivas-Marin E."/>
            <person name="Kohn T."/>
            <person name="Peeters S.H."/>
            <person name="Heuer A."/>
            <person name="Rast P."/>
            <person name="Oberbeckmann S."/>
            <person name="Bunk B."/>
            <person name="Jeske O."/>
            <person name="Meyerdierks A."/>
            <person name="Storesund J.E."/>
            <person name="Kallscheuer N."/>
            <person name="Luecker S."/>
            <person name="Lage O.M."/>
            <person name="Pohl T."/>
            <person name="Merkel B.J."/>
            <person name="Hornburger P."/>
            <person name="Mueller R.-W."/>
            <person name="Bruemmer F."/>
            <person name="Labrenz M."/>
            <person name="Spormann A.M."/>
            <person name="Op den Camp H."/>
            <person name="Overmann J."/>
            <person name="Amann R."/>
            <person name="Jetten M.S.M."/>
            <person name="Mascher T."/>
            <person name="Medema M.H."/>
            <person name="Devos D.P."/>
            <person name="Kaster A.-K."/>
            <person name="Ovreas L."/>
            <person name="Rohde M."/>
            <person name="Galperin M.Y."/>
            <person name="Jogler C."/>
        </authorList>
    </citation>
    <scope>NUCLEOTIDE SEQUENCE [LARGE SCALE GENOMIC DNA]</scope>
    <source>
        <strain evidence="2 3">ETA_A1</strain>
    </source>
</reference>
<dbReference type="RefSeq" id="WP_145236023.1">
    <property type="nucleotide sequence ID" value="NZ_CP036273.1"/>
</dbReference>
<evidence type="ECO:0000256" key="1">
    <source>
        <dbReference type="SAM" id="MobiDB-lite"/>
    </source>
</evidence>
<organism evidence="2 3">
    <name type="scientific">Urbifossiella limnaea</name>
    <dbReference type="NCBI Taxonomy" id="2528023"/>
    <lineage>
        <taxon>Bacteria</taxon>
        <taxon>Pseudomonadati</taxon>
        <taxon>Planctomycetota</taxon>
        <taxon>Planctomycetia</taxon>
        <taxon>Gemmatales</taxon>
        <taxon>Gemmataceae</taxon>
        <taxon>Urbifossiella</taxon>
    </lineage>
</organism>
<dbReference type="OrthoDB" id="290002at2"/>
<evidence type="ECO:0000313" key="2">
    <source>
        <dbReference type="EMBL" id="QDU19687.1"/>
    </source>
</evidence>
<dbReference type="Proteomes" id="UP000319576">
    <property type="component" value="Chromosome"/>
</dbReference>